<dbReference type="Pfam" id="PF00497">
    <property type="entry name" value="SBP_bac_3"/>
    <property type="match status" value="1"/>
</dbReference>
<feature type="signal peptide" evidence="5">
    <location>
        <begin position="1"/>
        <end position="23"/>
    </location>
</feature>
<comment type="similarity">
    <text evidence="2 4">Belongs to the bacterial solute-binding protein 3 family.</text>
</comment>
<evidence type="ECO:0000256" key="3">
    <source>
        <dbReference type="ARBA" id="ARBA00022729"/>
    </source>
</evidence>
<keyword evidence="9" id="KW-1185">Reference proteome</keyword>
<dbReference type="InterPro" id="IPR001320">
    <property type="entry name" value="Iontro_rcpt_C"/>
</dbReference>
<evidence type="ECO:0000256" key="1">
    <source>
        <dbReference type="ARBA" id="ARBA00004196"/>
    </source>
</evidence>
<keyword evidence="3 5" id="KW-0732">Signal</keyword>
<dbReference type="SMART" id="SM00062">
    <property type="entry name" value="PBPb"/>
    <property type="match status" value="1"/>
</dbReference>
<feature type="domain" description="Ionotropic glutamate receptor C-terminal" evidence="7">
    <location>
        <begin position="44"/>
        <end position="263"/>
    </location>
</feature>
<accession>A0A7Y9H0D1</accession>
<proteinExistence type="inferred from homology"/>
<comment type="subcellular location">
    <subcellularLocation>
        <location evidence="1">Cell envelope</location>
    </subcellularLocation>
</comment>
<dbReference type="CDD" id="cd13530">
    <property type="entry name" value="PBP2_peptides_like"/>
    <property type="match status" value="1"/>
</dbReference>
<evidence type="ECO:0000313" key="9">
    <source>
        <dbReference type="Proteomes" id="UP000549911"/>
    </source>
</evidence>
<dbReference type="InterPro" id="IPR001638">
    <property type="entry name" value="Solute-binding_3/MltF_N"/>
</dbReference>
<feature type="chain" id="PRO_5038689833" evidence="5">
    <location>
        <begin position="24"/>
        <end position="263"/>
    </location>
</feature>
<reference evidence="8 9" key="1">
    <citation type="submission" date="2020-07" db="EMBL/GenBank/DDBJ databases">
        <authorList>
            <person name="Partida-Martinez L."/>
            <person name="Huntemann M."/>
            <person name="Clum A."/>
            <person name="Wang J."/>
            <person name="Palaniappan K."/>
            <person name="Ritter S."/>
            <person name="Chen I.-M."/>
            <person name="Stamatis D."/>
            <person name="Reddy T."/>
            <person name="O'Malley R."/>
            <person name="Daum C."/>
            <person name="Shapiro N."/>
            <person name="Ivanova N."/>
            <person name="Kyrpides N."/>
            <person name="Woyke T."/>
        </authorList>
    </citation>
    <scope>NUCLEOTIDE SEQUENCE [LARGE SCALE GENOMIC DNA]</scope>
    <source>
        <strain evidence="8 9">AT2.17</strain>
    </source>
</reference>
<evidence type="ECO:0000313" key="8">
    <source>
        <dbReference type="EMBL" id="NYE35597.1"/>
    </source>
</evidence>
<comment type="caution">
    <text evidence="8">The sequence shown here is derived from an EMBL/GenBank/DDBJ whole genome shotgun (WGS) entry which is preliminary data.</text>
</comment>
<dbReference type="EMBL" id="JACCBW010000001">
    <property type="protein sequence ID" value="NYE35597.1"/>
    <property type="molecule type" value="Genomic_DNA"/>
</dbReference>
<dbReference type="GO" id="GO:0030313">
    <property type="term" value="C:cell envelope"/>
    <property type="evidence" value="ECO:0007669"/>
    <property type="project" value="UniProtKB-SubCell"/>
</dbReference>
<dbReference type="SUPFAM" id="SSF53850">
    <property type="entry name" value="Periplasmic binding protein-like II"/>
    <property type="match status" value="1"/>
</dbReference>
<dbReference type="SMART" id="SM00079">
    <property type="entry name" value="PBPe"/>
    <property type="match status" value="1"/>
</dbReference>
<organism evidence="8 9">
    <name type="scientific">Nocardioides cavernae</name>
    <dbReference type="NCBI Taxonomy" id="1921566"/>
    <lineage>
        <taxon>Bacteria</taxon>
        <taxon>Bacillati</taxon>
        <taxon>Actinomycetota</taxon>
        <taxon>Actinomycetes</taxon>
        <taxon>Propionibacteriales</taxon>
        <taxon>Nocardioidaceae</taxon>
        <taxon>Nocardioides</taxon>
    </lineage>
</organism>
<gene>
    <name evidence="8" type="ORF">F4692_000701</name>
</gene>
<dbReference type="PROSITE" id="PS51257">
    <property type="entry name" value="PROKAR_LIPOPROTEIN"/>
    <property type="match status" value="1"/>
</dbReference>
<evidence type="ECO:0000256" key="4">
    <source>
        <dbReference type="RuleBase" id="RU003744"/>
    </source>
</evidence>
<evidence type="ECO:0000259" key="6">
    <source>
        <dbReference type="SMART" id="SM00062"/>
    </source>
</evidence>
<dbReference type="PROSITE" id="PS01039">
    <property type="entry name" value="SBP_BACTERIAL_3"/>
    <property type="match status" value="1"/>
</dbReference>
<dbReference type="PANTHER" id="PTHR35936:SF17">
    <property type="entry name" value="ARGININE-BINDING EXTRACELLULAR PROTEIN ARTP"/>
    <property type="match status" value="1"/>
</dbReference>
<dbReference type="GO" id="GO:0015276">
    <property type="term" value="F:ligand-gated monoatomic ion channel activity"/>
    <property type="evidence" value="ECO:0007669"/>
    <property type="project" value="InterPro"/>
</dbReference>
<evidence type="ECO:0000256" key="5">
    <source>
        <dbReference type="SAM" id="SignalP"/>
    </source>
</evidence>
<evidence type="ECO:0000259" key="7">
    <source>
        <dbReference type="SMART" id="SM00079"/>
    </source>
</evidence>
<evidence type="ECO:0000256" key="2">
    <source>
        <dbReference type="ARBA" id="ARBA00010333"/>
    </source>
</evidence>
<dbReference type="Gene3D" id="3.40.190.10">
    <property type="entry name" value="Periplasmic binding protein-like II"/>
    <property type="match status" value="2"/>
</dbReference>
<dbReference type="InterPro" id="IPR018313">
    <property type="entry name" value="SBP_3_CS"/>
</dbReference>
<sequence length="263" mass="27726">MPARIAAAALSSVALLASLSACGGEAAGQEADALSETSLVFGGALTVCTDAPYPPFVYEQKGKLVGFDVDLGQAVADELGVDLDVIDVAFDDITSGTSLNTDECDVAISAMTITGERARVLDFSSPYFDAKQALITPRGSGLDQIAELAGQRVGVQKDTTGETYLSDYAPESTEVVAYDDAAGLQQALNSGELDAAMLDNTVSGQFVADNPKLKLSREFDTGEQYGMAVRKDGNIPLLRTINSTLAELRESGRYDEIYSTYFG</sequence>
<dbReference type="Proteomes" id="UP000549911">
    <property type="component" value="Unassembled WGS sequence"/>
</dbReference>
<name>A0A7Y9H0D1_9ACTN</name>
<reference evidence="8 9" key="2">
    <citation type="submission" date="2020-08" db="EMBL/GenBank/DDBJ databases">
        <title>The Agave Microbiome: Exploring the role of microbial communities in plant adaptations to desert environments.</title>
        <authorList>
            <person name="Partida-Martinez L.P."/>
        </authorList>
    </citation>
    <scope>NUCLEOTIDE SEQUENCE [LARGE SCALE GENOMIC DNA]</scope>
    <source>
        <strain evidence="8 9">AT2.17</strain>
    </source>
</reference>
<feature type="domain" description="Solute-binding protein family 3/N-terminal" evidence="6">
    <location>
        <begin position="44"/>
        <end position="263"/>
    </location>
</feature>
<dbReference type="PANTHER" id="PTHR35936">
    <property type="entry name" value="MEMBRANE-BOUND LYTIC MUREIN TRANSGLYCOSYLASE F"/>
    <property type="match status" value="1"/>
</dbReference>
<dbReference type="GO" id="GO:0016020">
    <property type="term" value="C:membrane"/>
    <property type="evidence" value="ECO:0007669"/>
    <property type="project" value="InterPro"/>
</dbReference>
<protein>
    <submittedName>
        <fullName evidence="8">Polar amino acid transport system substrate-binding protein</fullName>
    </submittedName>
</protein>
<dbReference type="AlphaFoldDB" id="A0A7Y9H0D1"/>
<dbReference type="RefSeq" id="WP_179618227.1">
    <property type="nucleotide sequence ID" value="NZ_JACCBW010000001.1"/>
</dbReference>